<dbReference type="InterPro" id="IPR005746">
    <property type="entry name" value="Thioredoxin"/>
</dbReference>
<dbReference type="AlphaFoldDB" id="T0ZEC1"/>
<dbReference type="EMBL" id="AUZZ01007413">
    <property type="protein sequence ID" value="EQD42577.1"/>
    <property type="molecule type" value="Genomic_DNA"/>
</dbReference>
<reference evidence="7" key="2">
    <citation type="journal article" date="2014" name="ISME J.">
        <title>Microbial stratification in low pH oxic and suboxic macroscopic growths along an acid mine drainage.</title>
        <authorList>
            <person name="Mendez-Garcia C."/>
            <person name="Mesa V."/>
            <person name="Sprenger R.R."/>
            <person name="Richter M."/>
            <person name="Diez M.S."/>
            <person name="Solano J."/>
            <person name="Bargiela R."/>
            <person name="Golyshina O.V."/>
            <person name="Manteca A."/>
            <person name="Ramos J.L."/>
            <person name="Gallego J.R."/>
            <person name="Llorente I."/>
            <person name="Martins Dos Santos V.A."/>
            <person name="Jensen O.N."/>
            <person name="Pelaez A.I."/>
            <person name="Sanchez J."/>
            <person name="Ferrer M."/>
        </authorList>
    </citation>
    <scope>NUCLEOTIDE SEQUENCE</scope>
</reference>
<comment type="caution">
    <text evidence="7">The sequence shown here is derived from an EMBL/GenBank/DDBJ whole genome shotgun (WGS) entry which is preliminary data.</text>
</comment>
<evidence type="ECO:0000313" key="6">
    <source>
        <dbReference type="EMBL" id="EQD34903.1"/>
    </source>
</evidence>
<evidence type="ECO:0000256" key="4">
    <source>
        <dbReference type="ARBA" id="ARBA00023284"/>
    </source>
</evidence>
<dbReference type="PIRSF" id="PIRSF000077">
    <property type="entry name" value="Thioredoxin"/>
    <property type="match status" value="1"/>
</dbReference>
<dbReference type="EC" id="1.8.4.2" evidence="7"/>
<protein>
    <submittedName>
        <fullName evidence="7">Thioredoxin</fullName>
        <ecNumber evidence="7">1.8.4.2</ecNumber>
    </submittedName>
</protein>
<keyword evidence="1" id="KW-0813">Transport</keyword>
<evidence type="ECO:0000259" key="5">
    <source>
        <dbReference type="PROSITE" id="PS51352"/>
    </source>
</evidence>
<dbReference type="CDD" id="cd02947">
    <property type="entry name" value="TRX_family"/>
    <property type="match status" value="1"/>
</dbReference>
<dbReference type="Pfam" id="PF00085">
    <property type="entry name" value="Thioredoxin"/>
    <property type="match status" value="1"/>
</dbReference>
<dbReference type="GO" id="GO:0005737">
    <property type="term" value="C:cytoplasm"/>
    <property type="evidence" value="ECO:0007669"/>
    <property type="project" value="TreeGrafter"/>
</dbReference>
<keyword evidence="2" id="KW-0249">Electron transport</keyword>
<dbReference type="PANTHER" id="PTHR45663">
    <property type="entry name" value="GEO12009P1"/>
    <property type="match status" value="1"/>
</dbReference>
<name>T0ZEC1_9ZZZZ</name>
<keyword evidence="7" id="KW-0560">Oxidoreductase</keyword>
<feature type="domain" description="Thioredoxin" evidence="5">
    <location>
        <begin position="1"/>
        <end position="111"/>
    </location>
</feature>
<evidence type="ECO:0000313" key="7">
    <source>
        <dbReference type="EMBL" id="EQD42577.1"/>
    </source>
</evidence>
<evidence type="ECO:0000256" key="2">
    <source>
        <dbReference type="ARBA" id="ARBA00022982"/>
    </source>
</evidence>
<accession>T0ZEC1</accession>
<sequence>MLAPMGPIAVTDQTFEAEVIRSALPVVVDFYADWSVPCRLGRSEFADASQRLAGRVKFATVNIDDAVRVTRTYGIRAVPTFLFVRAGHERGREVGPLTGPELGRVVKRHFPARARSSAGRRASR</sequence>
<reference evidence="7" key="1">
    <citation type="submission" date="2013-08" db="EMBL/GenBank/DDBJ databases">
        <authorList>
            <person name="Mendez C."/>
            <person name="Richter M."/>
            <person name="Ferrer M."/>
            <person name="Sanchez J."/>
        </authorList>
    </citation>
    <scope>NUCLEOTIDE SEQUENCE</scope>
</reference>
<dbReference type="PANTHER" id="PTHR45663:SF11">
    <property type="entry name" value="GEO12009P1"/>
    <property type="match status" value="1"/>
</dbReference>
<dbReference type="Gene3D" id="3.40.30.10">
    <property type="entry name" value="Glutaredoxin"/>
    <property type="match status" value="1"/>
</dbReference>
<dbReference type="PROSITE" id="PS51352">
    <property type="entry name" value="THIOREDOXIN_2"/>
    <property type="match status" value="1"/>
</dbReference>
<dbReference type="SUPFAM" id="SSF52833">
    <property type="entry name" value="Thioredoxin-like"/>
    <property type="match status" value="1"/>
</dbReference>
<dbReference type="InterPro" id="IPR036249">
    <property type="entry name" value="Thioredoxin-like_sf"/>
</dbReference>
<evidence type="ECO:0000256" key="1">
    <source>
        <dbReference type="ARBA" id="ARBA00022448"/>
    </source>
</evidence>
<keyword evidence="3" id="KW-1015">Disulfide bond</keyword>
<dbReference type="InterPro" id="IPR013766">
    <property type="entry name" value="Thioredoxin_domain"/>
</dbReference>
<organism evidence="7">
    <name type="scientific">mine drainage metagenome</name>
    <dbReference type="NCBI Taxonomy" id="410659"/>
    <lineage>
        <taxon>unclassified sequences</taxon>
        <taxon>metagenomes</taxon>
        <taxon>ecological metagenomes</taxon>
    </lineage>
</organism>
<dbReference type="EMBL" id="AUZY01011362">
    <property type="protein sequence ID" value="EQD34903.1"/>
    <property type="molecule type" value="Genomic_DNA"/>
</dbReference>
<keyword evidence="4" id="KW-0676">Redox-active center</keyword>
<dbReference type="GO" id="GO:0019153">
    <property type="term" value="F:protein-disulfide reductase (glutathione) activity"/>
    <property type="evidence" value="ECO:0007669"/>
    <property type="project" value="UniProtKB-EC"/>
</dbReference>
<evidence type="ECO:0000256" key="3">
    <source>
        <dbReference type="ARBA" id="ARBA00023157"/>
    </source>
</evidence>
<proteinExistence type="predicted"/>
<gene>
    <name evidence="6" type="ORF">B1B_17024</name>
    <name evidence="7" type="ORF">B2A_10279</name>
</gene>